<evidence type="ECO:0000313" key="3">
    <source>
        <dbReference type="EMBL" id="JAQ17615.1"/>
    </source>
</evidence>
<organism evidence="2">
    <name type="scientific">Lygus hesperus</name>
    <name type="common">Western plant bug</name>
    <dbReference type="NCBI Taxonomy" id="30085"/>
    <lineage>
        <taxon>Eukaryota</taxon>
        <taxon>Metazoa</taxon>
        <taxon>Ecdysozoa</taxon>
        <taxon>Arthropoda</taxon>
        <taxon>Hexapoda</taxon>
        <taxon>Insecta</taxon>
        <taxon>Pterygota</taxon>
        <taxon>Neoptera</taxon>
        <taxon>Paraneoptera</taxon>
        <taxon>Hemiptera</taxon>
        <taxon>Heteroptera</taxon>
        <taxon>Panheteroptera</taxon>
        <taxon>Cimicomorpha</taxon>
        <taxon>Miridae</taxon>
        <taxon>Mirini</taxon>
        <taxon>Lygus</taxon>
    </lineage>
</organism>
<protein>
    <submittedName>
        <fullName evidence="2">Uncharacterized protein</fullName>
    </submittedName>
</protein>
<sequence length="162" mass="17174">MERAPAPASSAAAAASATAPGAIRHFDSHSSSANVPSVKSTNSIFSVSGVLKLNKSKSRRVTSNPHTPYWTIVGESIFKVLFVGSTTKISNVDFAIRVGIPVPRHPLGNDGTAMKKDLSAPSNLCVKRPKFQTQIMTPRIRTQASGQNGGTTKASSKKKKKE</sequence>
<dbReference type="EMBL" id="GDHC01001014">
    <property type="protein sequence ID" value="JAQ17615.1"/>
    <property type="molecule type" value="Transcribed_RNA"/>
</dbReference>
<reference evidence="2" key="1">
    <citation type="journal article" date="2016" name="Gigascience">
        <title>De novo construction of an expanded transcriptome assembly for the western tarnished plant bug, Lygus hesperus.</title>
        <authorList>
            <person name="Tassone E.E."/>
            <person name="Geib S.M."/>
            <person name="Hall B."/>
            <person name="Fabrick J.A."/>
            <person name="Brent C.S."/>
            <person name="Hull J.J."/>
        </authorList>
    </citation>
    <scope>NUCLEOTIDE SEQUENCE</scope>
</reference>
<evidence type="ECO:0000256" key="1">
    <source>
        <dbReference type="SAM" id="MobiDB-lite"/>
    </source>
</evidence>
<dbReference type="EMBL" id="GDHC01012804">
    <property type="protein sequence ID" value="JAQ05825.1"/>
    <property type="molecule type" value="Transcribed_RNA"/>
</dbReference>
<dbReference type="AlphaFoldDB" id="A0A146LEA9"/>
<feature type="compositionally biased region" description="Polar residues" evidence="1">
    <location>
        <begin position="137"/>
        <end position="152"/>
    </location>
</feature>
<name>A0A146LEA9_LYGHE</name>
<proteinExistence type="predicted"/>
<feature type="non-terminal residue" evidence="2">
    <location>
        <position position="162"/>
    </location>
</feature>
<gene>
    <name evidence="3" type="ORF">g.39349</name>
    <name evidence="2" type="ORF">g.39353</name>
</gene>
<evidence type="ECO:0000313" key="2">
    <source>
        <dbReference type="EMBL" id="JAQ05825.1"/>
    </source>
</evidence>
<accession>A0A146LEA9</accession>
<feature type="region of interest" description="Disordered" evidence="1">
    <location>
        <begin position="137"/>
        <end position="162"/>
    </location>
</feature>